<sequence>MMPLKKDLQATLLMELLQIFRSIIIFNVQISVLGMAAPNYPPTPELLDPNFDSGHRSFLRSVLRRPLKEMRTRAPGEMLYLDEHWFGRLRGVGLLTIARLVEGWPNELDGGIKGRLWVDRSLLTALVDKWRPETHTFHMPCGEMAPTLQDVSMILGLPLTGDPVGPWVITDDWMDDLQERFALVDRDPVHGPLEAHPRIAGPSKKWLLQFRVEYLPEDVDDNRLSRSLEAFLLWMFGYVMINNSHGNCVDRVLMPYARAIAEAEDDEVPTWSWGSAVLAATYRGLCDARRKSDPQAIRQVAHCFFNCGRMRVGRPLVDMEPYEDHLYGDEDDESPTMATLWIGRKGVRRVYPEFVKEFDRLHADDVIWEPYSADQIAMRTPLGCPHFAPGMIVYGSPRHPWYMTTWSSHIV</sequence>
<dbReference type="Proteomes" id="UP001341281">
    <property type="component" value="Chromosome 01"/>
</dbReference>
<dbReference type="GO" id="GO:0010073">
    <property type="term" value="P:meristem maintenance"/>
    <property type="evidence" value="ECO:0007669"/>
    <property type="project" value="InterPro"/>
</dbReference>
<reference evidence="2 3" key="1">
    <citation type="submission" date="2024-02" db="EMBL/GenBank/DDBJ databases">
        <title>High-quality chromosome-scale genome assembly of Pensacola bahiagrass (Paspalum notatum Flugge var. saurae).</title>
        <authorList>
            <person name="Vega J.M."/>
            <person name="Podio M."/>
            <person name="Orjuela J."/>
            <person name="Siena L.A."/>
            <person name="Pessino S.C."/>
            <person name="Combes M.C."/>
            <person name="Mariac C."/>
            <person name="Albertini E."/>
            <person name="Pupilli F."/>
            <person name="Ortiz J.P.A."/>
            <person name="Leblanc O."/>
        </authorList>
    </citation>
    <scope>NUCLEOTIDE SEQUENCE [LARGE SCALE GENOMIC DNA]</scope>
    <source>
        <strain evidence="2">R1</strain>
        <tissue evidence="2">Leaf</tissue>
    </source>
</reference>
<feature type="domain" description="Aminotransferase-like plant mobile" evidence="1">
    <location>
        <begin position="118"/>
        <end position="375"/>
    </location>
</feature>
<dbReference type="InterPro" id="IPR044824">
    <property type="entry name" value="MAIN-like"/>
</dbReference>
<accession>A0AAQ3SGJ4</accession>
<keyword evidence="3" id="KW-1185">Reference proteome</keyword>
<dbReference type="Pfam" id="PF10536">
    <property type="entry name" value="PMD"/>
    <property type="match status" value="1"/>
</dbReference>
<name>A0AAQ3SGJ4_PASNO</name>
<evidence type="ECO:0000259" key="1">
    <source>
        <dbReference type="Pfam" id="PF10536"/>
    </source>
</evidence>
<proteinExistence type="predicted"/>
<evidence type="ECO:0000313" key="3">
    <source>
        <dbReference type="Proteomes" id="UP001341281"/>
    </source>
</evidence>
<dbReference type="InterPro" id="IPR019557">
    <property type="entry name" value="AminoTfrase-like_pln_mobile"/>
</dbReference>
<dbReference type="PANTHER" id="PTHR46033">
    <property type="entry name" value="PROTEIN MAIN-LIKE 2"/>
    <property type="match status" value="1"/>
</dbReference>
<gene>
    <name evidence="2" type="ORF">U9M48_001265</name>
</gene>
<dbReference type="EMBL" id="CP144745">
    <property type="protein sequence ID" value="WVZ49952.1"/>
    <property type="molecule type" value="Genomic_DNA"/>
</dbReference>
<evidence type="ECO:0000313" key="2">
    <source>
        <dbReference type="EMBL" id="WVZ49952.1"/>
    </source>
</evidence>
<protein>
    <recommendedName>
        <fullName evidence="1">Aminotransferase-like plant mobile domain-containing protein</fullName>
    </recommendedName>
</protein>
<organism evidence="2 3">
    <name type="scientific">Paspalum notatum var. saurae</name>
    <dbReference type="NCBI Taxonomy" id="547442"/>
    <lineage>
        <taxon>Eukaryota</taxon>
        <taxon>Viridiplantae</taxon>
        <taxon>Streptophyta</taxon>
        <taxon>Embryophyta</taxon>
        <taxon>Tracheophyta</taxon>
        <taxon>Spermatophyta</taxon>
        <taxon>Magnoliopsida</taxon>
        <taxon>Liliopsida</taxon>
        <taxon>Poales</taxon>
        <taxon>Poaceae</taxon>
        <taxon>PACMAD clade</taxon>
        <taxon>Panicoideae</taxon>
        <taxon>Andropogonodae</taxon>
        <taxon>Paspaleae</taxon>
        <taxon>Paspalinae</taxon>
        <taxon>Paspalum</taxon>
    </lineage>
</organism>
<dbReference type="PANTHER" id="PTHR46033:SF78">
    <property type="entry name" value="OS06G0232700 PROTEIN"/>
    <property type="match status" value="1"/>
</dbReference>
<dbReference type="AlphaFoldDB" id="A0AAQ3SGJ4"/>